<dbReference type="Pfam" id="PF01841">
    <property type="entry name" value="Transglut_core"/>
    <property type="match status" value="1"/>
</dbReference>
<feature type="signal peptide" evidence="2">
    <location>
        <begin position="1"/>
        <end position="19"/>
    </location>
</feature>
<protein>
    <submittedName>
        <fullName evidence="4">Transglutaminase domain-containing protein</fullName>
    </submittedName>
</protein>
<dbReference type="SUPFAM" id="SSF54001">
    <property type="entry name" value="Cysteine proteinases"/>
    <property type="match status" value="1"/>
</dbReference>
<dbReference type="SMART" id="SM00460">
    <property type="entry name" value="TGc"/>
    <property type="match status" value="1"/>
</dbReference>
<proteinExistence type="predicted"/>
<dbReference type="PANTHER" id="PTHR46333:SF2">
    <property type="entry name" value="CYTOKINESIS PROTEIN 3"/>
    <property type="match status" value="1"/>
</dbReference>
<feature type="region of interest" description="Disordered" evidence="1">
    <location>
        <begin position="423"/>
        <end position="453"/>
    </location>
</feature>
<sequence>MKRKHYRAGISLLAAAALAFTACQGTEGGPDSREEEASAAAQELARSIRQKYDEQYDYTDPVPGIARDEKLTLQLGFDIYDTDFTEYTQIVNVYQDAELKHPAGSHFEWDAETKELSVTPPRWEAGGISAAGLDESDPGYDPAQDSLFDKGELKDWGNLPRYYMVRYVDTETGETLDKPVVTVFTVDHEVSRAPEMSMEINEEGLPVFHWNEVPGAEKYYVMTVNWSEENGYSGNGFVMGSTEETEWIPDSAARFVIDSVSENDRQEVYETCYCVIAVSEDGTSAISNVFDVKDIARMVPYAEETAMSISKEGSDYVESFEAMPAYKWVRMCDGTLVQKIINYDFESAEPVTETWAEYEKEDMSDLQLVEMNLVKVPYSIDGTGFTGVAVIEKYDPDTWEDELEKIRNRQEKLRTKGGTRIPVLTQEDTAEEETQQEADSVNENGGAVTEPEQGYEVTANSALSEYLAVNMMNASPVISLADFPESSDQSYLQDAWEEAVYQNPMILGVTNASICGNGKMLAVTYDTEADAIREKQEEIAAETERVVSEIITDDMSELEKEMAINQYLCDTAEYDTAALENAGENDFEDVDDEFNDSFTPYGVLLNKAGVCSSYAGAFKLLAEEAGLECIVVTGYLDGELPHAWNKVKIDGEWQIVDSTNNDSELIFNALLNLPDTAADKVLVEDERYVLDSKLDSYQANTDEKEYYHINNRFYEQDQITAPLTEELREEGTALLRTDYTLSDEQFMTIAQQAADRYGTDELGGCYWMGVIYLTDEY</sequence>
<evidence type="ECO:0000313" key="5">
    <source>
        <dbReference type="Proteomes" id="UP000322025"/>
    </source>
</evidence>
<feature type="domain" description="Transglutaminase-like" evidence="3">
    <location>
        <begin position="603"/>
        <end position="660"/>
    </location>
</feature>
<dbReference type="PANTHER" id="PTHR46333">
    <property type="entry name" value="CYTOKINESIS PROTEIN 3"/>
    <property type="match status" value="1"/>
</dbReference>
<dbReference type="OrthoDB" id="9788327at2"/>
<dbReference type="GO" id="GO:0005737">
    <property type="term" value="C:cytoplasm"/>
    <property type="evidence" value="ECO:0007669"/>
    <property type="project" value="TreeGrafter"/>
</dbReference>
<dbReference type="Gene3D" id="3.10.620.30">
    <property type="match status" value="1"/>
</dbReference>
<evidence type="ECO:0000313" key="4">
    <source>
        <dbReference type="EMBL" id="KAA8501466.1"/>
    </source>
</evidence>
<dbReference type="EMBL" id="VMSO01000008">
    <property type="protein sequence ID" value="KAA8501466.1"/>
    <property type="molecule type" value="Genomic_DNA"/>
</dbReference>
<keyword evidence="5" id="KW-1185">Reference proteome</keyword>
<evidence type="ECO:0000256" key="2">
    <source>
        <dbReference type="SAM" id="SignalP"/>
    </source>
</evidence>
<evidence type="ECO:0000256" key="1">
    <source>
        <dbReference type="SAM" id="MobiDB-lite"/>
    </source>
</evidence>
<dbReference type="InterPro" id="IPR052557">
    <property type="entry name" value="CAP/Cytokinesis_protein"/>
</dbReference>
<comment type="caution">
    <text evidence="4">The sequence shown here is derived from an EMBL/GenBank/DDBJ whole genome shotgun (WGS) entry which is preliminary data.</text>
</comment>
<dbReference type="Proteomes" id="UP000322025">
    <property type="component" value="Unassembled WGS sequence"/>
</dbReference>
<organism evidence="4 5">
    <name type="scientific">Mediterraneibacter catenae</name>
    <dbReference type="NCBI Taxonomy" id="2594882"/>
    <lineage>
        <taxon>Bacteria</taxon>
        <taxon>Bacillati</taxon>
        <taxon>Bacillota</taxon>
        <taxon>Clostridia</taxon>
        <taxon>Lachnospirales</taxon>
        <taxon>Lachnospiraceae</taxon>
        <taxon>Mediterraneibacter</taxon>
    </lineage>
</organism>
<accession>A0A5M9I104</accession>
<evidence type="ECO:0000259" key="3">
    <source>
        <dbReference type="SMART" id="SM00460"/>
    </source>
</evidence>
<name>A0A5M9I104_9FIRM</name>
<dbReference type="InterPro" id="IPR038765">
    <property type="entry name" value="Papain-like_cys_pep_sf"/>
</dbReference>
<feature type="chain" id="PRO_5038874655" evidence="2">
    <location>
        <begin position="20"/>
        <end position="777"/>
    </location>
</feature>
<keyword evidence="2" id="KW-0732">Signal</keyword>
<reference evidence="4" key="1">
    <citation type="submission" date="2019-07" db="EMBL/GenBank/DDBJ databases">
        <authorList>
            <person name="Wongkuna S."/>
            <person name="Scaria J."/>
        </authorList>
    </citation>
    <scope>NUCLEOTIDE SEQUENCE [LARGE SCALE GENOMIC DNA]</scope>
    <source>
        <strain evidence="4">SW178</strain>
    </source>
</reference>
<dbReference type="RefSeq" id="WP_150310764.1">
    <property type="nucleotide sequence ID" value="NZ_VMSO01000008.1"/>
</dbReference>
<dbReference type="InterPro" id="IPR002931">
    <property type="entry name" value="Transglutaminase-like"/>
</dbReference>
<gene>
    <name evidence="4" type="ORF">FNY66_07610</name>
</gene>
<dbReference type="AlphaFoldDB" id="A0A5M9I104"/>
<dbReference type="PROSITE" id="PS51257">
    <property type="entry name" value="PROKAR_LIPOPROTEIN"/>
    <property type="match status" value="1"/>
</dbReference>